<feature type="region of interest" description="Disordered" evidence="1">
    <location>
        <begin position="24"/>
        <end position="59"/>
    </location>
</feature>
<dbReference type="InterPro" id="IPR015943">
    <property type="entry name" value="WD40/YVTN_repeat-like_dom_sf"/>
</dbReference>
<protein>
    <submittedName>
        <fullName evidence="4">Choice-of-anchor I family protein</fullName>
    </submittedName>
</protein>
<name>A0A8J6UPL6_9GAMM</name>
<feature type="domain" description="Choice-of-anchor I" evidence="3">
    <location>
        <begin position="84"/>
        <end position="606"/>
    </location>
</feature>
<dbReference type="AlphaFoldDB" id="A0A8J6UPL6"/>
<dbReference type="EMBL" id="JACXAF010000005">
    <property type="protein sequence ID" value="MBD1388787.1"/>
    <property type="molecule type" value="Genomic_DNA"/>
</dbReference>
<dbReference type="RefSeq" id="WP_191143895.1">
    <property type="nucleotide sequence ID" value="NZ_JACXAF010000005.1"/>
</dbReference>
<sequence>MQFKKNLILLGVLSALALTGCDGDDGKDGVNGTNGADGAPGMDGTNGQDGADGSDGQDASMGVDLTAVGRIVLNQGAADAGDLAAAEIVQYHAATQTIYAVNSSEDSVAMIDISDLTSTALSAPLTDNTLSATSMDLPAEAGGVALGGANSIAVHGDLMAVAVEADSQADNGFIVFYNGLNAGVPAFVSAVEVGNLPDMVTFTPDGSKVIVANEGEPSDDYTNDPEGSIAIIAITDGAPAATATILDFKAYNGMQADLEAMGMHFPNPTGRTINGVTINTTVAQDLEPEYITTSDTMAYVTLQENNGLAIVDLTDNSVEIRGLGFKDWSDLYIDGTEDGEVSFGKYPGLYGVYMPDTISSFSWNGAMFLVTANEGDAREYIFGADDEASCLAAGGMEFDDGDCLAFTEESKVKKLDAEPGSELETLQAMGVIEDLKVTNALGDADGDGEYDAAYTYGARSFTIWDQNGMVVFDSGDDMERITAAVHGAAFNNTDDENANDDRSENKGPEPEALTVGTLNNRTYAFVGLERTGGVMVYDITNPYNAFFVNYVNNRDFTEGFNIDDNAEQMGDLAPESLVFVEQADSPTGNALLLVGNEVSGSLTVWQVTPN</sequence>
<dbReference type="Proteomes" id="UP000638014">
    <property type="component" value="Unassembled WGS sequence"/>
</dbReference>
<evidence type="ECO:0000256" key="2">
    <source>
        <dbReference type="SAM" id="SignalP"/>
    </source>
</evidence>
<proteinExistence type="predicted"/>
<accession>A0A8J6UPL6</accession>
<comment type="caution">
    <text evidence="4">The sequence shown here is derived from an EMBL/GenBank/DDBJ whole genome shotgun (WGS) entry which is preliminary data.</text>
</comment>
<dbReference type="PANTHER" id="PTHR46928:SF1">
    <property type="entry name" value="MESENCHYME-SPECIFIC CELL SURFACE GLYCOPROTEIN"/>
    <property type="match status" value="1"/>
</dbReference>
<feature type="compositionally biased region" description="Basic and acidic residues" evidence="1">
    <location>
        <begin position="499"/>
        <end position="509"/>
    </location>
</feature>
<dbReference type="InterPro" id="IPR052956">
    <property type="entry name" value="Mesenchyme-surface_protein"/>
</dbReference>
<dbReference type="InterPro" id="IPR055188">
    <property type="entry name" value="Choice_anch_I"/>
</dbReference>
<feature type="chain" id="PRO_5035256915" evidence="2">
    <location>
        <begin position="18"/>
        <end position="610"/>
    </location>
</feature>
<keyword evidence="5" id="KW-1185">Reference proteome</keyword>
<dbReference type="NCBIfam" id="NF038117">
    <property type="entry name" value="choice_anch_I"/>
    <property type="match status" value="1"/>
</dbReference>
<dbReference type="Gene3D" id="2.130.10.10">
    <property type="entry name" value="YVTN repeat-like/Quinoprotein amine dehydrogenase"/>
    <property type="match status" value="1"/>
</dbReference>
<dbReference type="Pfam" id="PF01391">
    <property type="entry name" value="Collagen"/>
    <property type="match status" value="1"/>
</dbReference>
<dbReference type="SUPFAM" id="SSF50969">
    <property type="entry name" value="YVTN repeat-like/Quinoprotein amine dehydrogenase"/>
    <property type="match status" value="1"/>
</dbReference>
<dbReference type="InterPro" id="IPR008160">
    <property type="entry name" value="Collagen"/>
</dbReference>
<evidence type="ECO:0000256" key="1">
    <source>
        <dbReference type="SAM" id="MobiDB-lite"/>
    </source>
</evidence>
<feature type="compositionally biased region" description="Low complexity" evidence="1">
    <location>
        <begin position="48"/>
        <end position="59"/>
    </location>
</feature>
<dbReference type="PANTHER" id="PTHR46928">
    <property type="entry name" value="MESENCHYME-SPECIFIC CELL SURFACE GLYCOPROTEIN"/>
    <property type="match status" value="1"/>
</dbReference>
<dbReference type="InterPro" id="IPR011044">
    <property type="entry name" value="Quino_amine_DH_bsu"/>
</dbReference>
<evidence type="ECO:0000259" key="3">
    <source>
        <dbReference type="Pfam" id="PF22494"/>
    </source>
</evidence>
<dbReference type="Pfam" id="PF22494">
    <property type="entry name" value="choice_anch_I"/>
    <property type="match status" value="1"/>
</dbReference>
<gene>
    <name evidence="4" type="ORF">IC617_05050</name>
</gene>
<feature type="region of interest" description="Disordered" evidence="1">
    <location>
        <begin position="488"/>
        <end position="512"/>
    </location>
</feature>
<evidence type="ECO:0000313" key="4">
    <source>
        <dbReference type="EMBL" id="MBD1388787.1"/>
    </source>
</evidence>
<dbReference type="PROSITE" id="PS51257">
    <property type="entry name" value="PROKAR_LIPOPROTEIN"/>
    <property type="match status" value="1"/>
</dbReference>
<keyword evidence="2" id="KW-0732">Signal</keyword>
<organism evidence="4 5">
    <name type="scientific">Neiella litorisoli</name>
    <dbReference type="NCBI Taxonomy" id="2771431"/>
    <lineage>
        <taxon>Bacteria</taxon>
        <taxon>Pseudomonadati</taxon>
        <taxon>Pseudomonadota</taxon>
        <taxon>Gammaproteobacteria</taxon>
        <taxon>Alteromonadales</taxon>
        <taxon>Echinimonadaceae</taxon>
        <taxon>Neiella</taxon>
    </lineage>
</organism>
<evidence type="ECO:0000313" key="5">
    <source>
        <dbReference type="Proteomes" id="UP000638014"/>
    </source>
</evidence>
<reference evidence="4" key="1">
    <citation type="submission" date="2020-09" db="EMBL/GenBank/DDBJ databases">
        <title>A novel bacterium of genus Neiella, isolated from South China Sea.</title>
        <authorList>
            <person name="Huang H."/>
            <person name="Mo K."/>
            <person name="Hu Y."/>
        </authorList>
    </citation>
    <scope>NUCLEOTIDE SEQUENCE</scope>
    <source>
        <strain evidence="4">HB171785</strain>
    </source>
</reference>
<feature type="signal peptide" evidence="2">
    <location>
        <begin position="1"/>
        <end position="17"/>
    </location>
</feature>